<protein>
    <recommendedName>
        <fullName evidence="7 11">Aldose 1-epimerase</fullName>
        <ecNumber evidence="6 11">5.1.3.3</ecNumber>
    </recommendedName>
</protein>
<evidence type="ECO:0000256" key="10">
    <source>
        <dbReference type="ARBA" id="ARBA00023277"/>
    </source>
</evidence>
<dbReference type="EC" id="5.1.3.3" evidence="6 11"/>
<evidence type="ECO:0000313" key="12">
    <source>
        <dbReference type="EMBL" id="MBD1427973.1"/>
    </source>
</evidence>
<evidence type="ECO:0000313" key="13">
    <source>
        <dbReference type="Proteomes" id="UP000651271"/>
    </source>
</evidence>
<evidence type="ECO:0000256" key="6">
    <source>
        <dbReference type="ARBA" id="ARBA00013185"/>
    </source>
</evidence>
<dbReference type="InterPro" id="IPR011013">
    <property type="entry name" value="Gal_mutarotase_sf_dom"/>
</dbReference>
<sequence>MSTSYILPEVEKFEGNLNGKNTHLFTLKNRAGMQIALTDYGARLVSALVPDKNGNLIDVVLGFDSIEGYLKAKELYHGATIGRFANRIANGKFVIDGQEYTLPQNNGTNCLHGGPEGFHTKVWDRQVSFRKKVTFYYVSPDGEAGFPGEAKISVTYELTDDNEIIINFRATAEKRTIINLTNHAYFNLNGEGNGDILNHLVQINSNLFIEINENQLPSGHLKDVTGTVFDFTQEAKIADRIGAEDNQLHIAKGFDHSYINENAYSQVAASAYSPESGITLELYTDYPTVHLYSGNYLSDDLGKSGKKYLENGGFCFEAQHHLDHPNQSAFPQFILEPGKEYNFNMKYKFCIRK</sequence>
<comment type="subunit">
    <text evidence="5">Monomer.</text>
</comment>
<dbReference type="RefSeq" id="WP_190301071.1">
    <property type="nucleotide sequence ID" value="NZ_JACOIJ010000001.1"/>
</dbReference>
<evidence type="ECO:0000256" key="4">
    <source>
        <dbReference type="ARBA" id="ARBA00006206"/>
    </source>
</evidence>
<evidence type="ECO:0000256" key="5">
    <source>
        <dbReference type="ARBA" id="ARBA00011245"/>
    </source>
</evidence>
<comment type="catalytic activity">
    <reaction evidence="1 11">
        <text>alpha-D-glucose = beta-D-glucose</text>
        <dbReference type="Rhea" id="RHEA:10264"/>
        <dbReference type="ChEBI" id="CHEBI:15903"/>
        <dbReference type="ChEBI" id="CHEBI:17925"/>
        <dbReference type="EC" id="5.1.3.3"/>
    </reaction>
</comment>
<dbReference type="CDD" id="cd09019">
    <property type="entry name" value="galactose_mutarotase_like"/>
    <property type="match status" value="1"/>
</dbReference>
<evidence type="ECO:0000256" key="9">
    <source>
        <dbReference type="ARBA" id="ARBA00023235"/>
    </source>
</evidence>
<dbReference type="InterPro" id="IPR008183">
    <property type="entry name" value="Aldose_1/G6P_1-epimerase"/>
</dbReference>
<dbReference type="InterPro" id="IPR014718">
    <property type="entry name" value="GH-type_carb-bd"/>
</dbReference>
<dbReference type="SUPFAM" id="SSF74650">
    <property type="entry name" value="Galactose mutarotase-like"/>
    <property type="match status" value="1"/>
</dbReference>
<keyword evidence="10 11" id="KW-0119">Carbohydrate metabolism</keyword>
<comment type="pathway">
    <text evidence="3 11">Carbohydrate metabolism; hexose metabolism.</text>
</comment>
<evidence type="ECO:0000256" key="3">
    <source>
        <dbReference type="ARBA" id="ARBA00005028"/>
    </source>
</evidence>
<keyword evidence="9 11" id="KW-0413">Isomerase</keyword>
<accession>A0ABR7Y9I1</accession>
<evidence type="ECO:0000256" key="11">
    <source>
        <dbReference type="PIRNR" id="PIRNR005096"/>
    </source>
</evidence>
<evidence type="ECO:0000256" key="1">
    <source>
        <dbReference type="ARBA" id="ARBA00001614"/>
    </source>
</evidence>
<dbReference type="InterPro" id="IPR018052">
    <property type="entry name" value="Ald1_epimerase_CS"/>
</dbReference>
<comment type="caution">
    <text evidence="12">The sequence shown here is derived from an EMBL/GenBank/DDBJ whole genome shotgun (WGS) entry which is preliminary data.</text>
</comment>
<dbReference type="NCBIfam" id="NF008277">
    <property type="entry name" value="PRK11055.1"/>
    <property type="match status" value="1"/>
</dbReference>
<dbReference type="PROSITE" id="PS00545">
    <property type="entry name" value="ALDOSE_1_EPIMERASE"/>
    <property type="match status" value="1"/>
</dbReference>
<dbReference type="EMBL" id="JACOIJ010000001">
    <property type="protein sequence ID" value="MBD1427973.1"/>
    <property type="molecule type" value="Genomic_DNA"/>
</dbReference>
<dbReference type="InterPro" id="IPR047215">
    <property type="entry name" value="Galactose_mutarotase-like"/>
</dbReference>
<dbReference type="PIRSF" id="PIRSF005096">
    <property type="entry name" value="GALM"/>
    <property type="match status" value="1"/>
</dbReference>
<evidence type="ECO:0000256" key="8">
    <source>
        <dbReference type="ARBA" id="ARBA00022837"/>
    </source>
</evidence>
<reference evidence="12 13" key="1">
    <citation type="submission" date="2020-08" db="EMBL/GenBank/DDBJ databases">
        <title>Sphingobacterium sp. DN04309 isolated from aquaculture water.</title>
        <authorList>
            <person name="Zhang M."/>
        </authorList>
    </citation>
    <scope>NUCLEOTIDE SEQUENCE [LARGE SCALE GENOMIC DNA]</scope>
    <source>
        <strain evidence="12 13">DN04309</strain>
    </source>
</reference>
<name>A0ABR7Y9I1_9SPHI</name>
<dbReference type="InterPro" id="IPR015443">
    <property type="entry name" value="Aldose_1-epimerase"/>
</dbReference>
<organism evidence="12 13">
    <name type="scientific">Sphingobacterium litopenaei</name>
    <dbReference type="NCBI Taxonomy" id="2763500"/>
    <lineage>
        <taxon>Bacteria</taxon>
        <taxon>Pseudomonadati</taxon>
        <taxon>Bacteroidota</taxon>
        <taxon>Sphingobacteriia</taxon>
        <taxon>Sphingobacteriales</taxon>
        <taxon>Sphingobacteriaceae</taxon>
        <taxon>Sphingobacterium</taxon>
    </lineage>
</organism>
<dbReference type="Proteomes" id="UP000651271">
    <property type="component" value="Unassembled WGS sequence"/>
</dbReference>
<evidence type="ECO:0000256" key="7">
    <source>
        <dbReference type="ARBA" id="ARBA00014165"/>
    </source>
</evidence>
<dbReference type="PANTHER" id="PTHR10091:SF0">
    <property type="entry name" value="GALACTOSE MUTAROTASE"/>
    <property type="match status" value="1"/>
</dbReference>
<evidence type="ECO:0000256" key="2">
    <source>
        <dbReference type="ARBA" id="ARBA00001913"/>
    </source>
</evidence>
<dbReference type="Pfam" id="PF01263">
    <property type="entry name" value="Aldose_epim"/>
    <property type="match status" value="1"/>
</dbReference>
<comment type="cofactor">
    <cofactor evidence="2">
        <name>Ca(2+)</name>
        <dbReference type="ChEBI" id="CHEBI:29108"/>
    </cofactor>
</comment>
<dbReference type="Gene3D" id="2.70.98.10">
    <property type="match status" value="1"/>
</dbReference>
<keyword evidence="8" id="KW-0106">Calcium</keyword>
<comment type="similarity">
    <text evidence="4 11">Belongs to the aldose epimerase family.</text>
</comment>
<proteinExistence type="inferred from homology"/>
<keyword evidence="13" id="KW-1185">Reference proteome</keyword>
<gene>
    <name evidence="12" type="ORF">H8B04_00070</name>
</gene>
<dbReference type="PANTHER" id="PTHR10091">
    <property type="entry name" value="ALDOSE-1-EPIMERASE"/>
    <property type="match status" value="1"/>
</dbReference>